<dbReference type="InterPro" id="IPR018247">
    <property type="entry name" value="EF_Hand_1_Ca_BS"/>
</dbReference>
<accession>A0A7I8VA67</accession>
<proteinExistence type="predicted"/>
<dbReference type="Proteomes" id="UP000549394">
    <property type="component" value="Unassembled WGS sequence"/>
</dbReference>
<dbReference type="SUPFAM" id="SSF47473">
    <property type="entry name" value="EF-hand"/>
    <property type="match status" value="1"/>
</dbReference>
<name>A0A7I8VA67_9ANNE</name>
<keyword evidence="6" id="KW-1185">Reference proteome</keyword>
<evidence type="ECO:0000256" key="3">
    <source>
        <dbReference type="ARBA" id="ARBA00022837"/>
    </source>
</evidence>
<dbReference type="EMBL" id="CAJFCJ010000002">
    <property type="protein sequence ID" value="CAD5112569.1"/>
    <property type="molecule type" value="Genomic_DNA"/>
</dbReference>
<dbReference type="SMART" id="SM00054">
    <property type="entry name" value="EFh"/>
    <property type="match status" value="3"/>
</dbReference>
<keyword evidence="3" id="KW-0106">Calcium</keyword>
<dbReference type="InterPro" id="IPR011992">
    <property type="entry name" value="EF-hand-dom_pair"/>
</dbReference>
<dbReference type="PANTHER" id="PTHR34524">
    <property type="entry name" value="CALCYPHOSIN"/>
    <property type="match status" value="1"/>
</dbReference>
<gene>
    <name evidence="5" type="ORF">DGYR_LOCUS1690</name>
</gene>
<keyword evidence="2" id="KW-0677">Repeat</keyword>
<evidence type="ECO:0000259" key="4">
    <source>
        <dbReference type="PROSITE" id="PS50222"/>
    </source>
</evidence>
<organism evidence="5 6">
    <name type="scientific">Dimorphilus gyrociliatus</name>
    <dbReference type="NCBI Taxonomy" id="2664684"/>
    <lineage>
        <taxon>Eukaryota</taxon>
        <taxon>Metazoa</taxon>
        <taxon>Spiralia</taxon>
        <taxon>Lophotrochozoa</taxon>
        <taxon>Annelida</taxon>
        <taxon>Polychaeta</taxon>
        <taxon>Polychaeta incertae sedis</taxon>
        <taxon>Dinophilidae</taxon>
        <taxon>Dimorphilus</taxon>
    </lineage>
</organism>
<sequence length="209" mass="24203">MAATARQERELKEKYQKQLNKGSLSPLEMLRAYALSQGVRGIKTLATCFKRIDKNGDRRLDFREFQQGLRQDGIIVEESIERECFDEIDTDKTGELSFDEFLVALRPPMSNSRLKLINMAFNKFDKNGDGVVDFTDLKGVYSARMHPKYRSGEWSEERVFQEFLNSFNGPLKNDGVVTREDFDNYYAGVSASIDSDVYFDLMMRQAWKL</sequence>
<dbReference type="Gene3D" id="1.10.238.10">
    <property type="entry name" value="EF-hand"/>
    <property type="match status" value="2"/>
</dbReference>
<dbReference type="CDD" id="cd00051">
    <property type="entry name" value="EFh"/>
    <property type="match status" value="2"/>
</dbReference>
<dbReference type="GO" id="GO:0005509">
    <property type="term" value="F:calcium ion binding"/>
    <property type="evidence" value="ECO:0007669"/>
    <property type="project" value="InterPro"/>
</dbReference>
<evidence type="ECO:0000256" key="2">
    <source>
        <dbReference type="ARBA" id="ARBA00022737"/>
    </source>
</evidence>
<dbReference type="InterPro" id="IPR051581">
    <property type="entry name" value="Ca-bind"/>
</dbReference>
<dbReference type="InterPro" id="IPR002048">
    <property type="entry name" value="EF_hand_dom"/>
</dbReference>
<dbReference type="Pfam" id="PF13405">
    <property type="entry name" value="EF-hand_6"/>
    <property type="match status" value="1"/>
</dbReference>
<dbReference type="PANTHER" id="PTHR34524:SF6">
    <property type="entry name" value="CALCYPHOSINE LIKE"/>
    <property type="match status" value="1"/>
</dbReference>
<evidence type="ECO:0000313" key="6">
    <source>
        <dbReference type="Proteomes" id="UP000549394"/>
    </source>
</evidence>
<dbReference type="AlphaFoldDB" id="A0A7I8VA67"/>
<dbReference type="PROSITE" id="PS50222">
    <property type="entry name" value="EF_HAND_2"/>
    <property type="match status" value="3"/>
</dbReference>
<evidence type="ECO:0000313" key="5">
    <source>
        <dbReference type="EMBL" id="CAD5112569.1"/>
    </source>
</evidence>
<dbReference type="OrthoDB" id="444540at2759"/>
<protein>
    <submittedName>
        <fullName evidence="5">DgyrCDS1777</fullName>
    </submittedName>
</protein>
<reference evidence="5 6" key="1">
    <citation type="submission" date="2020-08" db="EMBL/GenBank/DDBJ databases">
        <authorList>
            <person name="Hejnol A."/>
        </authorList>
    </citation>
    <scope>NUCLEOTIDE SEQUENCE [LARGE SCALE GENOMIC DNA]</scope>
</reference>
<feature type="domain" description="EF-hand" evidence="4">
    <location>
        <begin position="40"/>
        <end position="75"/>
    </location>
</feature>
<evidence type="ECO:0000256" key="1">
    <source>
        <dbReference type="ARBA" id="ARBA00022723"/>
    </source>
</evidence>
<dbReference type="Pfam" id="PF13499">
    <property type="entry name" value="EF-hand_7"/>
    <property type="match status" value="1"/>
</dbReference>
<feature type="domain" description="EF-hand" evidence="4">
    <location>
        <begin position="112"/>
        <end position="147"/>
    </location>
</feature>
<keyword evidence="1" id="KW-0479">Metal-binding</keyword>
<feature type="domain" description="EF-hand" evidence="4">
    <location>
        <begin position="76"/>
        <end position="111"/>
    </location>
</feature>
<dbReference type="PROSITE" id="PS00018">
    <property type="entry name" value="EF_HAND_1"/>
    <property type="match status" value="3"/>
</dbReference>
<comment type="caution">
    <text evidence="5">The sequence shown here is derived from an EMBL/GenBank/DDBJ whole genome shotgun (WGS) entry which is preliminary data.</text>
</comment>